<dbReference type="InParanoid" id="A0A665TKZ8"/>
<dbReference type="Gene3D" id="2.10.25.10">
    <property type="entry name" value="Laminin"/>
    <property type="match status" value="5"/>
</dbReference>
<gene>
    <name evidence="16" type="primary">LOC115036437</name>
</gene>
<dbReference type="CDD" id="cd00054">
    <property type="entry name" value="EGF_CA"/>
    <property type="match status" value="2"/>
</dbReference>
<evidence type="ECO:0000256" key="11">
    <source>
        <dbReference type="PROSITE-ProRule" id="PRU00076"/>
    </source>
</evidence>
<dbReference type="GO" id="GO:0030246">
    <property type="term" value="F:carbohydrate binding"/>
    <property type="evidence" value="ECO:0007669"/>
    <property type="project" value="UniProtKB-KW"/>
</dbReference>
<dbReference type="InterPro" id="IPR051505">
    <property type="entry name" value="C-type_lectin_domain"/>
</dbReference>
<evidence type="ECO:0000256" key="9">
    <source>
        <dbReference type="ARBA" id="ARBA00023136"/>
    </source>
</evidence>
<keyword evidence="9 12" id="KW-0472">Membrane</keyword>
<dbReference type="InterPro" id="IPR016186">
    <property type="entry name" value="C-type_lectin-like/link_sf"/>
</dbReference>
<dbReference type="SMART" id="SM00034">
    <property type="entry name" value="CLECT"/>
    <property type="match status" value="1"/>
</dbReference>
<reference evidence="16" key="2">
    <citation type="submission" date="2025-08" db="UniProtKB">
        <authorList>
            <consortium name="Ensembl"/>
        </authorList>
    </citation>
    <scope>IDENTIFICATION</scope>
</reference>
<evidence type="ECO:0008006" key="18">
    <source>
        <dbReference type="Google" id="ProtNLM"/>
    </source>
</evidence>
<comment type="subcellular location">
    <subcellularLocation>
        <location evidence="1">Membrane</location>
        <topology evidence="1">Single-pass type I membrane protein</topology>
    </subcellularLocation>
</comment>
<dbReference type="InterPro" id="IPR016187">
    <property type="entry name" value="CTDL_fold"/>
</dbReference>
<dbReference type="SMART" id="SM00179">
    <property type="entry name" value="EGF_CA"/>
    <property type="match status" value="4"/>
</dbReference>
<evidence type="ECO:0000256" key="8">
    <source>
        <dbReference type="ARBA" id="ARBA00022989"/>
    </source>
</evidence>
<dbReference type="AlphaFoldDB" id="A0A665TKZ8"/>
<keyword evidence="3" id="KW-0597">Phosphoprotein</keyword>
<dbReference type="SMART" id="SM00181">
    <property type="entry name" value="EGF"/>
    <property type="match status" value="5"/>
</dbReference>
<evidence type="ECO:0000256" key="6">
    <source>
        <dbReference type="ARBA" id="ARBA00022734"/>
    </source>
</evidence>
<accession>A0A665TKZ8</accession>
<dbReference type="OMA" id="YTNWHKE"/>
<evidence type="ECO:0000256" key="10">
    <source>
        <dbReference type="ARBA" id="ARBA00023157"/>
    </source>
</evidence>
<dbReference type="InterPro" id="IPR049883">
    <property type="entry name" value="NOTCH1_EGF-like"/>
</dbReference>
<dbReference type="Proteomes" id="UP000472264">
    <property type="component" value="Chromosome 22"/>
</dbReference>
<dbReference type="SUPFAM" id="SSF56436">
    <property type="entry name" value="C-type lectin-like"/>
    <property type="match status" value="1"/>
</dbReference>
<dbReference type="PROSITE" id="PS50041">
    <property type="entry name" value="C_TYPE_LECTIN_2"/>
    <property type="match status" value="1"/>
</dbReference>
<dbReference type="Pfam" id="PF12662">
    <property type="entry name" value="cEGF"/>
    <property type="match status" value="1"/>
</dbReference>
<reference evidence="16" key="1">
    <citation type="submission" date="2021-04" db="EMBL/GenBank/DDBJ databases">
        <authorList>
            <consortium name="Wellcome Sanger Institute Data Sharing"/>
        </authorList>
    </citation>
    <scope>NUCLEOTIDE SEQUENCE [LARGE SCALE GENOMIC DNA]</scope>
</reference>
<dbReference type="InterPro" id="IPR001304">
    <property type="entry name" value="C-type_lectin-like"/>
</dbReference>
<proteinExistence type="predicted"/>
<evidence type="ECO:0000256" key="4">
    <source>
        <dbReference type="ARBA" id="ARBA00022692"/>
    </source>
</evidence>
<keyword evidence="7" id="KW-0677">Repeat</keyword>
<dbReference type="SUPFAM" id="SSF57184">
    <property type="entry name" value="Growth factor receptor domain"/>
    <property type="match status" value="2"/>
</dbReference>
<dbReference type="PROSITE" id="PS01186">
    <property type="entry name" value="EGF_2"/>
    <property type="match status" value="3"/>
</dbReference>
<feature type="chain" id="PRO_5025590333" description="CD248 molecule, endosialin a" evidence="13">
    <location>
        <begin position="23"/>
        <end position="575"/>
    </location>
</feature>
<dbReference type="PROSITE" id="PS01187">
    <property type="entry name" value="EGF_CA"/>
    <property type="match status" value="1"/>
</dbReference>
<dbReference type="GO" id="GO:0016020">
    <property type="term" value="C:membrane"/>
    <property type="evidence" value="ECO:0007669"/>
    <property type="project" value="UniProtKB-SubCell"/>
</dbReference>
<organism evidence="16 17">
    <name type="scientific">Echeneis naucrates</name>
    <name type="common">Live sharksucker</name>
    <dbReference type="NCBI Taxonomy" id="173247"/>
    <lineage>
        <taxon>Eukaryota</taxon>
        <taxon>Metazoa</taxon>
        <taxon>Chordata</taxon>
        <taxon>Craniata</taxon>
        <taxon>Vertebrata</taxon>
        <taxon>Euteleostomi</taxon>
        <taxon>Actinopterygii</taxon>
        <taxon>Neopterygii</taxon>
        <taxon>Teleostei</taxon>
        <taxon>Neoteleostei</taxon>
        <taxon>Acanthomorphata</taxon>
        <taxon>Carangaria</taxon>
        <taxon>Carangiformes</taxon>
        <taxon>Echeneidae</taxon>
        <taxon>Echeneis</taxon>
    </lineage>
</organism>
<feature type="domain" description="C-type lectin" evidence="15">
    <location>
        <begin position="33"/>
        <end position="167"/>
    </location>
</feature>
<feature type="transmembrane region" description="Helical" evidence="12">
    <location>
        <begin position="519"/>
        <end position="539"/>
    </location>
</feature>
<dbReference type="FunFam" id="2.10.25.10:FF:000240">
    <property type="entry name" value="Vitamin K-dependent protein S"/>
    <property type="match status" value="1"/>
</dbReference>
<dbReference type="InterPro" id="IPR000742">
    <property type="entry name" value="EGF"/>
</dbReference>
<dbReference type="Gene3D" id="3.10.100.10">
    <property type="entry name" value="Mannose-Binding Protein A, subunit A"/>
    <property type="match status" value="1"/>
</dbReference>
<evidence type="ECO:0000259" key="15">
    <source>
        <dbReference type="PROSITE" id="PS50041"/>
    </source>
</evidence>
<dbReference type="PANTHER" id="PTHR14789:SF8">
    <property type="entry name" value="C-TYPE LECTIN DOMAIN FAMILY 14 MEMBER A PRECURSOR-RELATED"/>
    <property type="match status" value="1"/>
</dbReference>
<keyword evidence="6" id="KW-0430">Lectin</keyword>
<evidence type="ECO:0000256" key="13">
    <source>
        <dbReference type="SAM" id="SignalP"/>
    </source>
</evidence>
<dbReference type="GO" id="GO:0005509">
    <property type="term" value="F:calcium ion binding"/>
    <property type="evidence" value="ECO:0007669"/>
    <property type="project" value="InterPro"/>
</dbReference>
<evidence type="ECO:0000256" key="7">
    <source>
        <dbReference type="ARBA" id="ARBA00022737"/>
    </source>
</evidence>
<dbReference type="PROSITE" id="PS50026">
    <property type="entry name" value="EGF_3"/>
    <property type="match status" value="3"/>
</dbReference>
<dbReference type="InterPro" id="IPR000152">
    <property type="entry name" value="EGF-type_Asp/Asn_hydroxyl_site"/>
</dbReference>
<dbReference type="InterPro" id="IPR026823">
    <property type="entry name" value="cEGF"/>
</dbReference>
<keyword evidence="8 12" id="KW-1133">Transmembrane helix</keyword>
<evidence type="ECO:0000259" key="14">
    <source>
        <dbReference type="PROSITE" id="PS50026"/>
    </source>
</evidence>
<keyword evidence="10 11" id="KW-1015">Disulfide bond</keyword>
<dbReference type="InterPro" id="IPR018097">
    <property type="entry name" value="EGF_Ca-bd_CS"/>
</dbReference>
<evidence type="ECO:0000256" key="5">
    <source>
        <dbReference type="ARBA" id="ARBA00022729"/>
    </source>
</evidence>
<feature type="domain" description="EGF-like" evidence="14">
    <location>
        <begin position="401"/>
        <end position="441"/>
    </location>
</feature>
<evidence type="ECO:0000313" key="16">
    <source>
        <dbReference type="Ensembl" id="ENSENLP00000010584.1"/>
    </source>
</evidence>
<dbReference type="Pfam" id="PF07645">
    <property type="entry name" value="EGF_CA"/>
    <property type="match status" value="1"/>
</dbReference>
<name>A0A665TKZ8_ECHNA</name>
<reference evidence="16" key="3">
    <citation type="submission" date="2025-09" db="UniProtKB">
        <authorList>
            <consortium name="Ensembl"/>
        </authorList>
    </citation>
    <scope>IDENTIFICATION</scope>
</reference>
<dbReference type="PANTHER" id="PTHR14789">
    <property type="entry name" value="CHONDROLECTIN VARIANT CHODLFDELTAE"/>
    <property type="match status" value="1"/>
</dbReference>
<evidence type="ECO:0000256" key="2">
    <source>
        <dbReference type="ARBA" id="ARBA00022536"/>
    </source>
</evidence>
<sequence length="575" mass="64315">MISVFTTMLWIFLLQLVKSSSGRPTADHEVLCTSNACYTLHMDKVNFVKAFQNCDDNGGYLMTIRDREEEDVLRSLLSRTQQHQDRQFKFWIGLKLTKSDCVVNYKTLRGFKWLSGEEESHYSNWGKEPLHTCTMNRCVRVHSTLTGQNELKWTTGSCNRSNYYACKFYFQGMCKPLVLLGPGEITYTPPFLKKPQRGHMKSFPIGTYAHISCNDQLSELDYSVCMHVDGIYRWTIPGPFCKTTKQICSINNGGCEHKCHQDQDEVQCLCKEGYDLGEDGLSCRIKNLCDVDTCEHQCVMGESGYSCNCHHGFELDKNQHNCSDIDECETQACEDHLCRNTHGSYTCVCKNGFEFSHGRCRDVDECAQGRCEHNCVNNVGSFSCSCNEGFTLSQNGHSCVDINECSNNNNPCDFTCKNTVGSFMCTCPQGFHLDTDGSTCAIDVTETSPPISDDPAAAEETQENFTESLTGTTVELQHQSPHTYPPLPDLVNVTQSGEWSNTSSVLGFAKANSKVIICVLGSVIPLLVLIAVTLAIAVFRCSQSKKEAKKNTSTDGYCWVSSGLDPRLEKLYDTN</sequence>
<evidence type="ECO:0000256" key="3">
    <source>
        <dbReference type="ARBA" id="ARBA00022553"/>
    </source>
</evidence>
<feature type="domain" description="EGF-like" evidence="14">
    <location>
        <begin position="362"/>
        <end position="396"/>
    </location>
</feature>
<dbReference type="Ensembl" id="ENSENLT00000011070.1">
    <property type="protein sequence ID" value="ENSENLP00000010584.1"/>
    <property type="gene ID" value="ENSENLG00000005128.1"/>
</dbReference>
<keyword evidence="17" id="KW-1185">Reference proteome</keyword>
<feature type="disulfide bond" evidence="11">
    <location>
        <begin position="328"/>
        <end position="338"/>
    </location>
</feature>
<dbReference type="Pfam" id="PF00059">
    <property type="entry name" value="Lectin_C"/>
    <property type="match status" value="1"/>
</dbReference>
<dbReference type="FunFam" id="2.10.25.10:FF:000010">
    <property type="entry name" value="Pro-epidermal growth factor"/>
    <property type="match status" value="1"/>
</dbReference>
<keyword evidence="5 13" id="KW-0732">Signal</keyword>
<comment type="caution">
    <text evidence="11">Lacks conserved residue(s) required for the propagation of feature annotation.</text>
</comment>
<feature type="signal peptide" evidence="13">
    <location>
        <begin position="1"/>
        <end position="22"/>
    </location>
</feature>
<evidence type="ECO:0000313" key="17">
    <source>
        <dbReference type="Proteomes" id="UP000472264"/>
    </source>
</evidence>
<dbReference type="Pfam" id="PF14670">
    <property type="entry name" value="FXa_inhibition"/>
    <property type="match status" value="2"/>
</dbReference>
<evidence type="ECO:0000256" key="1">
    <source>
        <dbReference type="ARBA" id="ARBA00004479"/>
    </source>
</evidence>
<dbReference type="InterPro" id="IPR009030">
    <property type="entry name" value="Growth_fac_rcpt_cys_sf"/>
</dbReference>
<keyword evidence="2 11" id="KW-0245">EGF-like domain</keyword>
<dbReference type="InterPro" id="IPR001881">
    <property type="entry name" value="EGF-like_Ca-bd_dom"/>
</dbReference>
<evidence type="ECO:0000256" key="12">
    <source>
        <dbReference type="SAM" id="Phobius"/>
    </source>
</evidence>
<keyword evidence="4 12" id="KW-0812">Transmembrane</keyword>
<feature type="domain" description="EGF-like" evidence="14">
    <location>
        <begin position="324"/>
        <end position="361"/>
    </location>
</feature>
<dbReference type="PROSITE" id="PS00010">
    <property type="entry name" value="ASX_HYDROXYL"/>
    <property type="match status" value="3"/>
</dbReference>
<protein>
    <recommendedName>
        <fullName evidence="18">CD248 molecule, endosialin a</fullName>
    </recommendedName>
</protein>